<dbReference type="EMBL" id="RJKN01000001">
    <property type="protein sequence ID" value="ROP45552.1"/>
    <property type="molecule type" value="Genomic_DNA"/>
</dbReference>
<reference evidence="2 3" key="1">
    <citation type="journal article" date="2015" name="Stand. Genomic Sci.">
        <title>Genomic Encyclopedia of Bacterial and Archaeal Type Strains, Phase III: the genomes of soil and plant-associated and newly described type strains.</title>
        <authorList>
            <person name="Whitman W.B."/>
            <person name="Woyke T."/>
            <person name="Klenk H.P."/>
            <person name="Zhou Y."/>
            <person name="Lilburn T.G."/>
            <person name="Beck B.J."/>
            <person name="De Vos P."/>
            <person name="Vandamme P."/>
            <person name="Eisen J.A."/>
            <person name="Garrity G."/>
            <person name="Hugenholtz P."/>
            <person name="Kyrpides N.C."/>
        </authorList>
    </citation>
    <scope>NUCLEOTIDE SEQUENCE [LARGE SCALE GENOMIC DNA]</scope>
    <source>
        <strain evidence="2 3">CECT 7306</strain>
    </source>
</reference>
<keyword evidence="1" id="KW-1133">Transmembrane helix</keyword>
<evidence type="ECO:0000313" key="3">
    <source>
        <dbReference type="Proteomes" id="UP000276232"/>
    </source>
</evidence>
<dbReference type="InParanoid" id="A0A3N1HT35"/>
<sequence>MPWVKGGNWRPASTRGQIIMYGSFLALCAVVAIWRFA</sequence>
<name>A0A3N1HT35_9ACTN</name>
<evidence type="ECO:0000313" key="2">
    <source>
        <dbReference type="EMBL" id="ROP45552.1"/>
    </source>
</evidence>
<dbReference type="Proteomes" id="UP000276232">
    <property type="component" value="Unassembled WGS sequence"/>
</dbReference>
<organism evidence="2 3">
    <name type="scientific">Pseudokineococcus lusitanus</name>
    <dbReference type="NCBI Taxonomy" id="763993"/>
    <lineage>
        <taxon>Bacteria</taxon>
        <taxon>Bacillati</taxon>
        <taxon>Actinomycetota</taxon>
        <taxon>Actinomycetes</taxon>
        <taxon>Kineosporiales</taxon>
        <taxon>Kineosporiaceae</taxon>
        <taxon>Pseudokineococcus</taxon>
    </lineage>
</organism>
<comment type="caution">
    <text evidence="2">The sequence shown here is derived from an EMBL/GenBank/DDBJ whole genome shotgun (WGS) entry which is preliminary data.</text>
</comment>
<keyword evidence="1" id="KW-0472">Membrane</keyword>
<feature type="transmembrane region" description="Helical" evidence="1">
    <location>
        <begin position="18"/>
        <end position="36"/>
    </location>
</feature>
<dbReference type="AlphaFoldDB" id="A0A3N1HT35"/>
<protein>
    <submittedName>
        <fullName evidence="2">Uncharacterized protein</fullName>
    </submittedName>
</protein>
<keyword evidence="1" id="KW-0812">Transmembrane</keyword>
<gene>
    <name evidence="2" type="ORF">EDC03_0156</name>
</gene>
<keyword evidence="3" id="KW-1185">Reference proteome</keyword>
<proteinExistence type="predicted"/>
<evidence type="ECO:0000256" key="1">
    <source>
        <dbReference type="SAM" id="Phobius"/>
    </source>
</evidence>
<accession>A0A3N1HT35</accession>